<dbReference type="EMBL" id="CP102480">
    <property type="protein sequence ID" value="UUX50716.1"/>
    <property type="molecule type" value="Genomic_DNA"/>
</dbReference>
<evidence type="ECO:0000313" key="1">
    <source>
        <dbReference type="EMBL" id="UUX50716.1"/>
    </source>
</evidence>
<dbReference type="RefSeq" id="WP_257769940.1">
    <property type="nucleotide sequence ID" value="NZ_CP102480.1"/>
</dbReference>
<name>A0A9J7AWT8_9PROT</name>
<dbReference type="InterPro" id="IPR009922">
    <property type="entry name" value="DUF1457"/>
</dbReference>
<protein>
    <submittedName>
        <fullName evidence="1">PAS domain-containing protein</fullName>
    </submittedName>
</protein>
<reference evidence="1" key="1">
    <citation type="submission" date="2022-08" db="EMBL/GenBank/DDBJ databases">
        <title>Nisaea acidiphila sp. nov., isolated from a marine algal debris and emended description of the genus Nisaea Urios et al. 2008.</title>
        <authorList>
            <person name="Kwon K."/>
        </authorList>
    </citation>
    <scope>NUCLEOTIDE SEQUENCE</scope>
    <source>
        <strain evidence="1">MEBiC11861</strain>
    </source>
</reference>
<dbReference type="KEGG" id="naci:NUH88_03230"/>
<organism evidence="1 2">
    <name type="scientific">Nisaea acidiphila</name>
    <dbReference type="NCBI Taxonomy" id="1862145"/>
    <lineage>
        <taxon>Bacteria</taxon>
        <taxon>Pseudomonadati</taxon>
        <taxon>Pseudomonadota</taxon>
        <taxon>Alphaproteobacteria</taxon>
        <taxon>Rhodospirillales</taxon>
        <taxon>Thalassobaculaceae</taxon>
        <taxon>Nisaea</taxon>
    </lineage>
</organism>
<dbReference type="Proteomes" id="UP001060336">
    <property type="component" value="Chromosome"/>
</dbReference>
<accession>A0A9J7AWT8</accession>
<proteinExistence type="predicted"/>
<evidence type="ECO:0000313" key="2">
    <source>
        <dbReference type="Proteomes" id="UP001060336"/>
    </source>
</evidence>
<dbReference type="Pfam" id="PF07310">
    <property type="entry name" value="PAS_5"/>
    <property type="match status" value="1"/>
</dbReference>
<sequence>MAEQHGRVEQNVEPEFNDPAPERIDASAQHIIAGRPFQSIDPRCTELWFADERRDLPEPKLQVLLDYWLNKRQQLGHLPDRKDLDILELREAIGNIMMLDVLDDGFDARYRVYGTGIAEFARNDWTGQTVSDLARKTGTSSALLYRACYLAVYRTGRPIYSEHISPAWLSPRAWRRLILPYGTGAGVCAGFMVGNVPVEPQILGEDANLAAQALIYRNR</sequence>
<gene>
    <name evidence="1" type="ORF">NUH88_03230</name>
</gene>
<keyword evidence="2" id="KW-1185">Reference proteome</keyword>
<dbReference type="AlphaFoldDB" id="A0A9J7AWT8"/>